<evidence type="ECO:0000256" key="2">
    <source>
        <dbReference type="ARBA" id="ARBA00022737"/>
    </source>
</evidence>
<dbReference type="Pfam" id="PF13302">
    <property type="entry name" value="Acetyltransf_3"/>
    <property type="match status" value="1"/>
</dbReference>
<dbReference type="EMBL" id="AFRT01001339">
    <property type="protein sequence ID" value="ELU40794.1"/>
    <property type="molecule type" value="Genomic_DNA"/>
</dbReference>
<proteinExistence type="inferred from homology"/>
<name>L8WWT9_THACA</name>
<evidence type="ECO:0000256" key="3">
    <source>
        <dbReference type="ARBA" id="ARBA00022786"/>
    </source>
</evidence>
<evidence type="ECO:0000256" key="1">
    <source>
        <dbReference type="ARBA" id="ARBA00007657"/>
    </source>
</evidence>
<dbReference type="SUPFAM" id="SSF48371">
    <property type="entry name" value="ARM repeat"/>
    <property type="match status" value="1"/>
</dbReference>
<dbReference type="GO" id="GO:0016747">
    <property type="term" value="F:acyltransferase activity, transferring groups other than amino-acyl groups"/>
    <property type="evidence" value="ECO:0007669"/>
    <property type="project" value="InterPro"/>
</dbReference>
<dbReference type="OrthoDB" id="6260732at2759"/>
<dbReference type="InterPro" id="IPR000182">
    <property type="entry name" value="GNAT_dom"/>
</dbReference>
<gene>
    <name evidence="8" type="ORF">AG1IA_05178</name>
</gene>
<dbReference type="Gene3D" id="1.25.10.10">
    <property type="entry name" value="Leucine-rich Repeat Variant"/>
    <property type="match status" value="1"/>
</dbReference>
<protein>
    <submittedName>
        <fullName evidence="8">Cullin-associated NEDD8-dissociated protein 1</fullName>
    </submittedName>
</protein>
<dbReference type="STRING" id="983506.L8WWT9"/>
<dbReference type="HOGENOM" id="CLU_007157_0_0_1"/>
<keyword evidence="9" id="KW-1185">Reference proteome</keyword>
<dbReference type="OMA" id="WKLRAKA"/>
<dbReference type="PROSITE" id="PS50077">
    <property type="entry name" value="HEAT_REPEAT"/>
    <property type="match status" value="1"/>
</dbReference>
<dbReference type="InterPro" id="IPR021133">
    <property type="entry name" value="HEAT_type_2"/>
</dbReference>
<dbReference type="InterPro" id="IPR039852">
    <property type="entry name" value="CAND1/CAND2"/>
</dbReference>
<dbReference type="InterPro" id="IPR011989">
    <property type="entry name" value="ARM-like"/>
</dbReference>
<keyword evidence="3" id="KW-0833">Ubl conjugation pathway</keyword>
<dbReference type="PANTHER" id="PTHR12696">
    <property type="entry name" value="TIP120"/>
    <property type="match status" value="1"/>
</dbReference>
<sequence length="1427" mass="157354">MAPQQLQMRIEKMQSPDSDLRFMALNDLANDLSKNQLGNQDEQSEAKLTRQVVSLLADKNSEVKNQAVKCLGQLIKVVRPAQMDSTIDQLIEYSGGKDDELRDIAGLGTSPLSAHLTAMNNLQIALKTVTAELPLEGTVAPRTIQKLVPKLLQQLGSANTPPDALIETLATLTILVSRFPSHIPPQEPMNVLTPLLLHARPAVRKRAITTIASFVPTLFQSELQQFISSTVLPGLQPSAPLEKQRTTIHLVAAVARHLASSLNEVVPSVLKGVNKEDEELREAGLQALELLTLRCPTEITPFLQELISTGTTYIKYDPNYAGDEDEDDEPMEDQDDDDDEDGGEYSDDEDTSYKIRRSATKLLAAIITTKPVLAEELYGNVAPVLVSRFADREPTVRYEVWTALTLLIRQPSPALDTLAPKFLKQLLKTLPPKTAPPVQALTLLNTLLTPDTFDSKLLGGTEEQLFKVLVHPEALPTFSLLVKHAVPSEDVKQKLVSLMHERHPRVAADAIKAGTELVQRSQDPKFASSLQSEARERLKNSSTDAAVRAVCARAIGALLVAKVPYEDEDWELVRRSGAVGVVTGVLKEIKEKELEIILEKAWLDANIVWTADLVRKGSGSAKVEAIGCLEALLAESQGEIPESVQTPLIENLKTYISQSDPQLLIKSLELLTFLLRNWPKQWFASIENQVLPRIYPLATETLLPASLDALRGFLYALANADEQIASHLVGGLKVAYEKSGTGAANVSKCLGAVVRAQRPIAAGTINEFAKHIKVGESPTTKASQTSLILCLLTVGEIGRFIDMSNQPEVFDNSLGFFKSDAEEIRNAAAFAVGNIAIGSQERFLPVIVKLVQTDDEKRLLSMNALKEVVSHCSQAHLESIAESLWQPLFDTGSSHEKALNIAASCLGKLTTTNPARFLPPLEARLQDSNPTVRALVVSAMRHMFGFGGVNGLDELLKPFVVVFLGLLDDKDLNVKRLALAALNQAARNKPRLIEDQLPSLLPKLYDETTPKPELIRIMEMGPWRHKIDDGLEARRTAYETMYTLLDTSLSKLGLDEFLTIVLRGLSDESNEVKVLCHMMLHRLSQVAPSATSQRLDETVEPLRAAMKEVTMDKNTVKQDLEQAAELQRSALRAAAALNTLSHPGAPKFVAFVESLEKGKLASEFREQKIPAWVQKWIFWCPQSLTGTTTMYFVNNYTPPLPKGPVTLPDPTKPYDPHLHAVAVFNAITANPEVMRYMPCSTPATIEEFEVFCEVSYRLDTSRCLYVILDKTKLALADEADANKVSSALLGTLAYINASRELSTIEPGFIIIFPQFQRTHVNTHAVGLLMQYALNQPSEGGLGLRRCQWQAHASNLPSPKAAERLGFKPEGTLRWNRVLPPERESSAPFRADDSLGMPGRHTAMLAICWDDWENGGKEHLQRLIDRKS</sequence>
<comment type="similarity">
    <text evidence="1">Belongs to the CAND family.</text>
</comment>
<dbReference type="Proteomes" id="UP000011668">
    <property type="component" value="Unassembled WGS sequence"/>
</dbReference>
<evidence type="ECO:0000256" key="4">
    <source>
        <dbReference type="PROSITE-ProRule" id="PRU00103"/>
    </source>
</evidence>
<feature type="region of interest" description="Disordered" evidence="5">
    <location>
        <begin position="317"/>
        <end position="351"/>
    </location>
</feature>
<dbReference type="Gene3D" id="3.40.630.30">
    <property type="match status" value="1"/>
</dbReference>
<dbReference type="GO" id="GO:0010265">
    <property type="term" value="P:SCF complex assembly"/>
    <property type="evidence" value="ECO:0007669"/>
    <property type="project" value="InterPro"/>
</dbReference>
<dbReference type="InterPro" id="IPR016024">
    <property type="entry name" value="ARM-type_fold"/>
</dbReference>
<reference evidence="8 9" key="1">
    <citation type="journal article" date="2013" name="Nat. Commun.">
        <title>The evolution and pathogenic mechanisms of the rice sheath blight pathogen.</title>
        <authorList>
            <person name="Zheng A."/>
            <person name="Lin R."/>
            <person name="Xu L."/>
            <person name="Qin P."/>
            <person name="Tang C."/>
            <person name="Ai P."/>
            <person name="Zhang D."/>
            <person name="Liu Y."/>
            <person name="Sun Z."/>
            <person name="Feng H."/>
            <person name="Wang Y."/>
            <person name="Chen Y."/>
            <person name="Liang X."/>
            <person name="Fu R."/>
            <person name="Li Q."/>
            <person name="Zhang J."/>
            <person name="Yu X."/>
            <person name="Xie Z."/>
            <person name="Ding L."/>
            <person name="Guan P."/>
            <person name="Tang J."/>
            <person name="Liang Y."/>
            <person name="Wang S."/>
            <person name="Deng Q."/>
            <person name="Li S."/>
            <person name="Zhu J."/>
            <person name="Wang L."/>
            <person name="Liu H."/>
            <person name="Li P."/>
        </authorList>
    </citation>
    <scope>NUCLEOTIDE SEQUENCE [LARGE SCALE GENOMIC DNA]</scope>
    <source>
        <strain evidence="9">AG-1 IA</strain>
    </source>
</reference>
<feature type="repeat" description="HEAT" evidence="4">
    <location>
        <begin position="48"/>
        <end position="86"/>
    </location>
</feature>
<feature type="compositionally biased region" description="Acidic residues" evidence="5">
    <location>
        <begin position="322"/>
        <end position="350"/>
    </location>
</feature>
<evidence type="ECO:0000313" key="8">
    <source>
        <dbReference type="EMBL" id="ELU40794.1"/>
    </source>
</evidence>
<dbReference type="SUPFAM" id="SSF55729">
    <property type="entry name" value="Acyl-CoA N-acyltransferases (Nat)"/>
    <property type="match status" value="1"/>
</dbReference>
<accession>L8WWT9</accession>
<evidence type="ECO:0000259" key="6">
    <source>
        <dbReference type="Pfam" id="PF08623"/>
    </source>
</evidence>
<evidence type="ECO:0000313" key="9">
    <source>
        <dbReference type="Proteomes" id="UP000011668"/>
    </source>
</evidence>
<dbReference type="Pfam" id="PF08623">
    <property type="entry name" value="TIP120"/>
    <property type="match status" value="1"/>
</dbReference>
<feature type="domain" description="N-acetyltransferase" evidence="7">
    <location>
        <begin position="1219"/>
        <end position="1367"/>
    </location>
</feature>
<keyword evidence="2" id="KW-0677">Repeat</keyword>
<evidence type="ECO:0000256" key="5">
    <source>
        <dbReference type="SAM" id="MobiDB-lite"/>
    </source>
</evidence>
<dbReference type="InterPro" id="IPR013932">
    <property type="entry name" value="TATA-bd_TIP120"/>
</dbReference>
<organism evidence="8 9">
    <name type="scientific">Thanatephorus cucumeris (strain AG1-IA)</name>
    <name type="common">Rice sheath blight fungus</name>
    <name type="synonym">Rhizoctonia solani</name>
    <dbReference type="NCBI Taxonomy" id="983506"/>
    <lineage>
        <taxon>Eukaryota</taxon>
        <taxon>Fungi</taxon>
        <taxon>Dikarya</taxon>
        <taxon>Basidiomycota</taxon>
        <taxon>Agaricomycotina</taxon>
        <taxon>Agaricomycetes</taxon>
        <taxon>Cantharellales</taxon>
        <taxon>Ceratobasidiaceae</taxon>
        <taxon>Rhizoctonia</taxon>
        <taxon>Rhizoctonia solani AG-1</taxon>
    </lineage>
</organism>
<dbReference type="InterPro" id="IPR016181">
    <property type="entry name" value="Acyl_CoA_acyltransferase"/>
</dbReference>
<evidence type="ECO:0000259" key="7">
    <source>
        <dbReference type="Pfam" id="PF13302"/>
    </source>
</evidence>
<comment type="caution">
    <text evidence="8">The sequence shown here is derived from an EMBL/GenBank/DDBJ whole genome shotgun (WGS) entry which is preliminary data.</text>
</comment>
<feature type="domain" description="TATA-binding protein interacting (TIP20)" evidence="6">
    <location>
        <begin position="992"/>
        <end position="1154"/>
    </location>
</feature>